<evidence type="ECO:0000313" key="2">
    <source>
        <dbReference type="EMBL" id="KAL2102977.1"/>
    </source>
</evidence>
<keyword evidence="3" id="KW-1185">Reference proteome</keyword>
<keyword evidence="1" id="KW-0175">Coiled coil</keyword>
<protein>
    <submittedName>
        <fullName evidence="2">Uncharacterized protein</fullName>
    </submittedName>
</protein>
<proteinExistence type="predicted"/>
<name>A0ABD1KV01_9TELE</name>
<evidence type="ECO:0000256" key="1">
    <source>
        <dbReference type="SAM" id="Coils"/>
    </source>
</evidence>
<accession>A0ABD1KV01</accession>
<feature type="coiled-coil region" evidence="1">
    <location>
        <begin position="93"/>
        <end position="148"/>
    </location>
</feature>
<dbReference type="EMBL" id="JBHFQA010000002">
    <property type="protein sequence ID" value="KAL2102977.1"/>
    <property type="molecule type" value="Genomic_DNA"/>
</dbReference>
<dbReference type="Proteomes" id="UP001591681">
    <property type="component" value="Unassembled WGS sequence"/>
</dbReference>
<organism evidence="2 3">
    <name type="scientific">Coilia grayii</name>
    <name type="common">Gray's grenadier anchovy</name>
    <dbReference type="NCBI Taxonomy" id="363190"/>
    <lineage>
        <taxon>Eukaryota</taxon>
        <taxon>Metazoa</taxon>
        <taxon>Chordata</taxon>
        <taxon>Craniata</taxon>
        <taxon>Vertebrata</taxon>
        <taxon>Euteleostomi</taxon>
        <taxon>Actinopterygii</taxon>
        <taxon>Neopterygii</taxon>
        <taxon>Teleostei</taxon>
        <taxon>Clupei</taxon>
        <taxon>Clupeiformes</taxon>
        <taxon>Clupeoidei</taxon>
        <taxon>Engraulidae</taxon>
        <taxon>Coilinae</taxon>
        <taxon>Coilia</taxon>
    </lineage>
</organism>
<evidence type="ECO:0000313" key="3">
    <source>
        <dbReference type="Proteomes" id="UP001591681"/>
    </source>
</evidence>
<sequence length="334" mass="37416">MALSKTKQTFMDVVVPSLKIGVKALDDLASKVIVANVSYILQSEAMFADIRTLIEKAQRNIGLSERAATEELYKIDTYYEELTVKRGELESKSKAKTTERDNVEIELQQLRQTLRSAEDSLEAAQNEYRNALQRLQNARQQKAEADQRKEIGAGLLVIPVVGWIAGGIMLDSGIKDYDNASFMADQAVKVVRTCDNTVQHYFAKMTEMTGRSNNLNSKIKQLNWEIEGLDREISGIKDQRGVAADLQLKMRRATNILGGLAKTSNAAELETQNYIAMGALINIVQHVFELSAKMVGQEFFRDQEVQNLIASLQKHEKKLRSLPNVSLDAISDYV</sequence>
<gene>
    <name evidence="2" type="ORF">ACEWY4_002145</name>
</gene>
<reference evidence="2 3" key="1">
    <citation type="submission" date="2024-09" db="EMBL/GenBank/DDBJ databases">
        <title>A chromosome-level genome assembly of Gray's grenadier anchovy, Coilia grayii.</title>
        <authorList>
            <person name="Fu Z."/>
        </authorList>
    </citation>
    <scope>NUCLEOTIDE SEQUENCE [LARGE SCALE GENOMIC DNA]</scope>
    <source>
        <strain evidence="2">G4</strain>
        <tissue evidence="2">Muscle</tissue>
    </source>
</reference>
<dbReference type="AlphaFoldDB" id="A0ABD1KV01"/>
<comment type="caution">
    <text evidence="2">The sequence shown here is derived from an EMBL/GenBank/DDBJ whole genome shotgun (WGS) entry which is preliminary data.</text>
</comment>
<feature type="coiled-coil region" evidence="1">
    <location>
        <begin position="212"/>
        <end position="239"/>
    </location>
</feature>